<dbReference type="EMBL" id="LAZR01018525">
    <property type="protein sequence ID" value="KKL96081.1"/>
    <property type="molecule type" value="Genomic_DNA"/>
</dbReference>
<protein>
    <submittedName>
        <fullName evidence="1">Uncharacterized protein</fullName>
    </submittedName>
</protein>
<sequence length="101" mass="10902">MPYTINLPTDDSWALSKGGLSVDAGNTRIRCEAGVPTEERRALCLAIAAIPKLLRASEAMLEATCIDGLTLEQMRSLRPAQQIARRLLHEALEAAGAEKIS</sequence>
<organism evidence="1">
    <name type="scientific">marine sediment metagenome</name>
    <dbReference type="NCBI Taxonomy" id="412755"/>
    <lineage>
        <taxon>unclassified sequences</taxon>
        <taxon>metagenomes</taxon>
        <taxon>ecological metagenomes</taxon>
    </lineage>
</organism>
<accession>A0A0F9GZG8</accession>
<gene>
    <name evidence="1" type="ORF">LCGC14_1848130</name>
</gene>
<dbReference type="AlphaFoldDB" id="A0A0F9GZG8"/>
<name>A0A0F9GZG8_9ZZZZ</name>
<reference evidence="1" key="1">
    <citation type="journal article" date="2015" name="Nature">
        <title>Complex archaea that bridge the gap between prokaryotes and eukaryotes.</title>
        <authorList>
            <person name="Spang A."/>
            <person name="Saw J.H."/>
            <person name="Jorgensen S.L."/>
            <person name="Zaremba-Niedzwiedzka K."/>
            <person name="Martijn J."/>
            <person name="Lind A.E."/>
            <person name="van Eijk R."/>
            <person name="Schleper C."/>
            <person name="Guy L."/>
            <person name="Ettema T.J."/>
        </authorList>
    </citation>
    <scope>NUCLEOTIDE SEQUENCE</scope>
</reference>
<evidence type="ECO:0000313" key="1">
    <source>
        <dbReference type="EMBL" id="KKL96081.1"/>
    </source>
</evidence>
<comment type="caution">
    <text evidence="1">The sequence shown here is derived from an EMBL/GenBank/DDBJ whole genome shotgun (WGS) entry which is preliminary data.</text>
</comment>
<proteinExistence type="predicted"/>